<organism evidence="1 2">
    <name type="scientific">Nonomuraea soli</name>
    <dbReference type="NCBI Taxonomy" id="1032476"/>
    <lineage>
        <taxon>Bacteria</taxon>
        <taxon>Bacillati</taxon>
        <taxon>Actinomycetota</taxon>
        <taxon>Actinomycetes</taxon>
        <taxon>Streptosporangiales</taxon>
        <taxon>Streptosporangiaceae</taxon>
        <taxon>Nonomuraea</taxon>
    </lineage>
</organism>
<sequence>MLRLLGLPLAGRGEPVLPGIVHLASRE</sequence>
<accession>A0A7W0CTQ2</accession>
<evidence type="ECO:0000313" key="2">
    <source>
        <dbReference type="Proteomes" id="UP000530928"/>
    </source>
</evidence>
<dbReference type="AlphaFoldDB" id="A0A7W0CTQ2"/>
<reference evidence="1 2" key="1">
    <citation type="submission" date="2020-07" db="EMBL/GenBank/DDBJ databases">
        <title>Genomic Encyclopedia of Type Strains, Phase IV (KMG-IV): sequencing the most valuable type-strain genomes for metagenomic binning, comparative biology and taxonomic classification.</title>
        <authorList>
            <person name="Goeker M."/>
        </authorList>
    </citation>
    <scope>NUCLEOTIDE SEQUENCE [LARGE SCALE GENOMIC DNA]</scope>
    <source>
        <strain evidence="1 2">DSM 45533</strain>
    </source>
</reference>
<protein>
    <submittedName>
        <fullName evidence="1">Uncharacterized protein</fullName>
    </submittedName>
</protein>
<name>A0A7W0CTQ2_9ACTN</name>
<keyword evidence="2" id="KW-1185">Reference proteome</keyword>
<evidence type="ECO:0000313" key="1">
    <source>
        <dbReference type="EMBL" id="MBA2896999.1"/>
    </source>
</evidence>
<dbReference type="Proteomes" id="UP000530928">
    <property type="component" value="Unassembled WGS sequence"/>
</dbReference>
<proteinExistence type="predicted"/>
<gene>
    <name evidence="1" type="ORF">HNR30_008395</name>
</gene>
<dbReference type="EMBL" id="JACDUR010000010">
    <property type="protein sequence ID" value="MBA2896999.1"/>
    <property type="molecule type" value="Genomic_DNA"/>
</dbReference>
<comment type="caution">
    <text evidence="1">The sequence shown here is derived from an EMBL/GenBank/DDBJ whole genome shotgun (WGS) entry which is preliminary data.</text>
</comment>